<dbReference type="PIRSF" id="PIRSF015626">
    <property type="entry name" value="FdhD"/>
    <property type="match status" value="1"/>
</dbReference>
<reference evidence="4 5" key="1">
    <citation type="submission" date="2019-05" db="EMBL/GenBank/DDBJ databases">
        <title>Dyadobacter AR-3-8 sp. nov., isolated from arctic soil.</title>
        <authorList>
            <person name="Chaudhary D.K."/>
        </authorList>
    </citation>
    <scope>NUCLEOTIDE SEQUENCE [LARGE SCALE GENOMIC DNA]</scope>
    <source>
        <strain evidence="4 5">AR-3-8</strain>
    </source>
</reference>
<keyword evidence="1 3" id="KW-0963">Cytoplasm</keyword>
<keyword evidence="5" id="KW-1185">Reference proteome</keyword>
<dbReference type="GO" id="GO:0005737">
    <property type="term" value="C:cytoplasm"/>
    <property type="evidence" value="ECO:0007669"/>
    <property type="project" value="UniProtKB-SubCell"/>
</dbReference>
<feature type="active site" description="Cysteine persulfide intermediate" evidence="3">
    <location>
        <position position="117"/>
    </location>
</feature>
<comment type="function">
    <text evidence="3">Required for formate dehydrogenase (FDH) activity. Acts as a sulfur carrier protein that transfers sulfur from IscS to the molybdenum cofactor prior to its insertion into FDH.</text>
</comment>
<evidence type="ECO:0000256" key="1">
    <source>
        <dbReference type="ARBA" id="ARBA00022490"/>
    </source>
</evidence>
<comment type="caution">
    <text evidence="3">Lacks conserved residue(s) required for the propagation of feature annotation.</text>
</comment>
<dbReference type="InterPro" id="IPR016193">
    <property type="entry name" value="Cytidine_deaminase-like"/>
</dbReference>
<comment type="caution">
    <text evidence="4">The sequence shown here is derived from an EMBL/GenBank/DDBJ whole genome shotgun (WGS) entry which is preliminary data.</text>
</comment>
<accession>A0A4V6BJ63</accession>
<dbReference type="Gene3D" id="3.10.20.10">
    <property type="match status" value="1"/>
</dbReference>
<dbReference type="Proteomes" id="UP000304900">
    <property type="component" value="Unassembled WGS sequence"/>
</dbReference>
<dbReference type="AlphaFoldDB" id="A0A4V6BJ63"/>
<dbReference type="OrthoDB" id="9782042at2"/>
<protein>
    <recommendedName>
        <fullName evidence="3">Sulfur carrier protein FdhD</fullName>
    </recommendedName>
</protein>
<evidence type="ECO:0000256" key="2">
    <source>
        <dbReference type="ARBA" id="ARBA00023150"/>
    </source>
</evidence>
<dbReference type="Pfam" id="PF02634">
    <property type="entry name" value="FdhD-NarQ"/>
    <property type="match status" value="1"/>
</dbReference>
<dbReference type="PANTHER" id="PTHR30592">
    <property type="entry name" value="FORMATE DEHYDROGENASE"/>
    <property type="match status" value="1"/>
</dbReference>
<name>A0A4V6BJ63_9BACT</name>
<keyword evidence="2 3" id="KW-0501">Molybdenum cofactor biosynthesis</keyword>
<dbReference type="EMBL" id="SZVO01000002">
    <property type="protein sequence ID" value="TKT93133.1"/>
    <property type="molecule type" value="Genomic_DNA"/>
</dbReference>
<comment type="subcellular location">
    <subcellularLocation>
        <location evidence="3">Cytoplasm</location>
    </subcellularLocation>
</comment>
<dbReference type="NCBIfam" id="TIGR00129">
    <property type="entry name" value="fdhD_narQ"/>
    <property type="match status" value="1"/>
</dbReference>
<dbReference type="NCBIfam" id="NF001943">
    <property type="entry name" value="PRK00724.1-2"/>
    <property type="match status" value="1"/>
</dbReference>
<keyword evidence="4" id="KW-0808">Transferase</keyword>
<dbReference type="InterPro" id="IPR003786">
    <property type="entry name" value="FdhD"/>
</dbReference>
<evidence type="ECO:0000256" key="3">
    <source>
        <dbReference type="HAMAP-Rule" id="MF_00187"/>
    </source>
</evidence>
<evidence type="ECO:0000313" key="4">
    <source>
        <dbReference type="EMBL" id="TKT93133.1"/>
    </source>
</evidence>
<proteinExistence type="inferred from homology"/>
<comment type="similarity">
    <text evidence="3">Belongs to the FdhD family.</text>
</comment>
<dbReference type="RefSeq" id="WP_137338809.1">
    <property type="nucleotide sequence ID" value="NZ_BSQH01000012.1"/>
</dbReference>
<dbReference type="GO" id="GO:0016783">
    <property type="term" value="F:sulfurtransferase activity"/>
    <property type="evidence" value="ECO:0007669"/>
    <property type="project" value="InterPro"/>
</dbReference>
<organism evidence="4 5">
    <name type="scientific">Dyadobacter frigoris</name>
    <dbReference type="NCBI Taxonomy" id="2576211"/>
    <lineage>
        <taxon>Bacteria</taxon>
        <taxon>Pseudomonadati</taxon>
        <taxon>Bacteroidota</taxon>
        <taxon>Cytophagia</taxon>
        <taxon>Cytophagales</taxon>
        <taxon>Spirosomataceae</taxon>
        <taxon>Dyadobacter</taxon>
    </lineage>
</organism>
<sequence>MLKDSVKHIIVKKVSKNNIFDTEDQLAIEEPLEIQVKYDLAGNQTKKSISVTMRTPGNDEELAVGFLFTEGIINDKSQVEKINTDIFDENKVLVTLTENVVPKFQTSERNFYTTSSCGVCGKSSIDAIKTVSSFQQKEDNISVPANLFYTLQKTLRKEQEVFQNTGGLHASAIFDLQGNSILLREDVGRHNALDKVIGASFLNEQLPLNNIILLLSGRASFELIQKASMAGIKIVAAIGAPSSLALQLAEDFDITLIGFLGKERFNIYSGSQRITL</sequence>
<dbReference type="PANTHER" id="PTHR30592:SF1">
    <property type="entry name" value="SULFUR CARRIER PROTEIN FDHD"/>
    <property type="match status" value="1"/>
</dbReference>
<gene>
    <name evidence="3 4" type="primary">fdhD</name>
    <name evidence="4" type="ORF">FDK13_04560</name>
</gene>
<dbReference type="SUPFAM" id="SSF53927">
    <property type="entry name" value="Cytidine deaminase-like"/>
    <property type="match status" value="1"/>
</dbReference>
<dbReference type="GO" id="GO:0006777">
    <property type="term" value="P:Mo-molybdopterin cofactor biosynthetic process"/>
    <property type="evidence" value="ECO:0007669"/>
    <property type="project" value="UniProtKB-UniRule"/>
</dbReference>
<dbReference type="HAMAP" id="MF_00187">
    <property type="entry name" value="FdhD"/>
    <property type="match status" value="1"/>
</dbReference>
<dbReference type="Gene3D" id="3.40.140.10">
    <property type="entry name" value="Cytidine Deaminase, domain 2"/>
    <property type="match status" value="1"/>
</dbReference>
<evidence type="ECO:0000313" key="5">
    <source>
        <dbReference type="Proteomes" id="UP000304900"/>
    </source>
</evidence>
<dbReference type="GO" id="GO:0097163">
    <property type="term" value="F:sulfur carrier activity"/>
    <property type="evidence" value="ECO:0007669"/>
    <property type="project" value="UniProtKB-UniRule"/>
</dbReference>